<keyword evidence="2" id="KW-0808">Transferase</keyword>
<evidence type="ECO:0000259" key="4">
    <source>
        <dbReference type="PROSITE" id="PS50112"/>
    </source>
</evidence>
<accession>N6WUB3</accession>
<evidence type="ECO:0000256" key="2">
    <source>
        <dbReference type="ARBA" id="ARBA00022777"/>
    </source>
</evidence>
<keyword evidence="2" id="KW-0418">Kinase</keyword>
<dbReference type="CDD" id="cd00130">
    <property type="entry name" value="PAS"/>
    <property type="match status" value="2"/>
</dbReference>
<dbReference type="Gene3D" id="3.30.450.20">
    <property type="entry name" value="PAS domain"/>
    <property type="match status" value="2"/>
</dbReference>
<keyword evidence="3" id="KW-0812">Transmembrane</keyword>
<dbReference type="PROSITE" id="PS50887">
    <property type="entry name" value="GGDEF"/>
    <property type="match status" value="1"/>
</dbReference>
<feature type="domain" description="PAC" evidence="5">
    <location>
        <begin position="170"/>
        <end position="222"/>
    </location>
</feature>
<dbReference type="eggNOG" id="COG2199">
    <property type="taxonomic scope" value="Bacteria"/>
</dbReference>
<dbReference type="HOGENOM" id="CLU_044476_0_0_6"/>
<dbReference type="PROSITE" id="PS50113">
    <property type="entry name" value="PAC"/>
    <property type="match status" value="2"/>
</dbReference>
<dbReference type="SUPFAM" id="SSF55785">
    <property type="entry name" value="PYP-like sensor domain (PAS domain)"/>
    <property type="match status" value="2"/>
</dbReference>
<dbReference type="InterPro" id="IPR043128">
    <property type="entry name" value="Rev_trsase/Diguanyl_cyclase"/>
</dbReference>
<dbReference type="InterPro" id="IPR029787">
    <property type="entry name" value="Nucleotide_cyclase"/>
</dbReference>
<dbReference type="EMBL" id="APLQ01000011">
    <property type="protein sequence ID" value="ENO15126.1"/>
    <property type="molecule type" value="Genomic_DNA"/>
</dbReference>
<proteinExistence type="predicted"/>
<feature type="domain" description="PAC" evidence="5">
    <location>
        <begin position="301"/>
        <end position="351"/>
    </location>
</feature>
<dbReference type="InterPro" id="IPR013656">
    <property type="entry name" value="PAS_4"/>
</dbReference>
<dbReference type="FunFam" id="3.30.70.270:FF:000001">
    <property type="entry name" value="Diguanylate cyclase domain protein"/>
    <property type="match status" value="1"/>
</dbReference>
<comment type="caution">
    <text evidence="7">The sequence shown here is derived from an EMBL/GenBank/DDBJ whole genome shotgun (WGS) entry which is preliminary data.</text>
</comment>
<dbReference type="Pfam" id="PF08447">
    <property type="entry name" value="PAS_3"/>
    <property type="match status" value="1"/>
</dbReference>
<dbReference type="SMART" id="SM00267">
    <property type="entry name" value="GGDEF"/>
    <property type="match status" value="1"/>
</dbReference>
<dbReference type="NCBIfam" id="TIGR00229">
    <property type="entry name" value="sensory_box"/>
    <property type="match status" value="2"/>
</dbReference>
<dbReference type="InterPro" id="IPR001610">
    <property type="entry name" value="PAC"/>
</dbReference>
<dbReference type="RefSeq" id="WP_004579422.1">
    <property type="nucleotide sequence ID" value="NZ_AP028878.1"/>
</dbReference>
<dbReference type="InterPro" id="IPR000160">
    <property type="entry name" value="GGDEF_dom"/>
</dbReference>
<dbReference type="Pfam" id="PF08448">
    <property type="entry name" value="PAS_4"/>
    <property type="match status" value="1"/>
</dbReference>
<feature type="domain" description="PAS" evidence="4">
    <location>
        <begin position="223"/>
        <end position="298"/>
    </location>
</feature>
<dbReference type="PROSITE" id="PS50112">
    <property type="entry name" value="PAS"/>
    <property type="match status" value="2"/>
</dbReference>
<feature type="transmembrane region" description="Helical" evidence="3">
    <location>
        <begin position="52"/>
        <end position="69"/>
    </location>
</feature>
<keyword evidence="8" id="KW-1185">Reference proteome</keyword>
<feature type="domain" description="PAS" evidence="4">
    <location>
        <begin position="93"/>
        <end position="149"/>
    </location>
</feature>
<dbReference type="CDD" id="cd01949">
    <property type="entry name" value="GGDEF"/>
    <property type="match status" value="1"/>
</dbReference>
<dbReference type="STRING" id="626887.J057_07246"/>
<dbReference type="SUPFAM" id="SSF55073">
    <property type="entry name" value="Nucleotide cyclase"/>
    <property type="match status" value="1"/>
</dbReference>
<organism evidence="7 8">
    <name type="scientific">Marinobacter nanhaiticus D15-8W</name>
    <dbReference type="NCBI Taxonomy" id="626887"/>
    <lineage>
        <taxon>Bacteria</taxon>
        <taxon>Pseudomonadati</taxon>
        <taxon>Pseudomonadota</taxon>
        <taxon>Gammaproteobacteria</taxon>
        <taxon>Pseudomonadales</taxon>
        <taxon>Marinobacteraceae</taxon>
        <taxon>Marinobacter</taxon>
    </lineage>
</organism>
<dbReference type="AlphaFoldDB" id="N6WUB3"/>
<dbReference type="InterPro" id="IPR052163">
    <property type="entry name" value="DGC-Regulatory_Protein"/>
</dbReference>
<feature type="domain" description="GGDEF" evidence="6">
    <location>
        <begin position="383"/>
        <end position="517"/>
    </location>
</feature>
<dbReference type="Gene3D" id="3.30.70.270">
    <property type="match status" value="1"/>
</dbReference>
<dbReference type="Proteomes" id="UP000013165">
    <property type="component" value="Unassembled WGS sequence"/>
</dbReference>
<dbReference type="PANTHER" id="PTHR46663">
    <property type="entry name" value="DIGUANYLATE CYCLASE DGCT-RELATED"/>
    <property type="match status" value="1"/>
</dbReference>
<evidence type="ECO:0000256" key="1">
    <source>
        <dbReference type="ARBA" id="ARBA00001946"/>
    </source>
</evidence>
<dbReference type="InterPro" id="IPR000014">
    <property type="entry name" value="PAS"/>
</dbReference>
<dbReference type="NCBIfam" id="TIGR00254">
    <property type="entry name" value="GGDEF"/>
    <property type="match status" value="1"/>
</dbReference>
<reference evidence="7 8" key="1">
    <citation type="journal article" date="2013" name="Genome Announc.">
        <title>Genome Sequence of the Polycyclic Aromatic Hydrocarbon-Degrading Bacterium Strain Marinobacter nanhaiticus D15-8WT.</title>
        <authorList>
            <person name="Cui Z."/>
            <person name="Gao W."/>
            <person name="Li Q."/>
            <person name="Xu G."/>
            <person name="Zheng L."/>
        </authorList>
    </citation>
    <scope>NUCLEOTIDE SEQUENCE [LARGE SCALE GENOMIC DNA]</scope>
    <source>
        <strain evidence="7 8">D15-8W</strain>
    </source>
</reference>
<gene>
    <name evidence="7" type="ORF">J057_07246</name>
</gene>
<evidence type="ECO:0000259" key="6">
    <source>
        <dbReference type="PROSITE" id="PS50887"/>
    </source>
</evidence>
<keyword evidence="3" id="KW-0472">Membrane</keyword>
<dbReference type="OrthoDB" id="5620448at2"/>
<dbReference type="InterPro" id="IPR035965">
    <property type="entry name" value="PAS-like_dom_sf"/>
</dbReference>
<dbReference type="PANTHER" id="PTHR46663:SF2">
    <property type="entry name" value="GGDEF DOMAIN-CONTAINING PROTEIN"/>
    <property type="match status" value="1"/>
</dbReference>
<dbReference type="Pfam" id="PF00990">
    <property type="entry name" value="GGDEF"/>
    <property type="match status" value="1"/>
</dbReference>
<dbReference type="SMART" id="SM00091">
    <property type="entry name" value="PAS"/>
    <property type="match status" value="2"/>
</dbReference>
<evidence type="ECO:0000313" key="8">
    <source>
        <dbReference type="Proteomes" id="UP000013165"/>
    </source>
</evidence>
<name>N6WUB3_9GAMM</name>
<evidence type="ECO:0000259" key="5">
    <source>
        <dbReference type="PROSITE" id="PS50113"/>
    </source>
</evidence>
<protein>
    <submittedName>
        <fullName evidence="7">GGDEF domain-containing protein</fullName>
    </submittedName>
</protein>
<dbReference type="GO" id="GO:0016301">
    <property type="term" value="F:kinase activity"/>
    <property type="evidence" value="ECO:0007669"/>
    <property type="project" value="UniProtKB-KW"/>
</dbReference>
<keyword evidence="3" id="KW-1133">Transmembrane helix</keyword>
<sequence length="529" mass="60069">MSNTTDVTSPLRRSLLIGLVYASLGALWIAGSDYALSFLFREPESLTSAQTFKGWFFIGVTALLLVWAINRQFRRYRDVIQANSEQAAAIRELSQFRESIIDNANIWINVFDVDGRIIVWNKAAELISGYSKEEVLRRGVAWEWLYPEEDYRQRVFVAARSVVTDGEDLTDYETCITTRDGERRRMCWNARRFFSPGGAVVGAIAIATDVTEQRKLEREARASSRQLKTLMDNLPGMAYRCQFDASWTMKFVSDGCRELTGYAPEELIENRVVSFADMVEDVDNEETVRVVEQAIAQAEPYSIEYALTRRDGRRIWIWERGRGVQVDDDLMLEGILMDISDRKILEEELASMATRDALTGLYNRREAERRLEAEIRRAERYERPVALLWLDLDHFKTVNDRHGHAKGDEVLRRVSGLIADSIRSVDIAARYGGEEFLVVLPERGLAEACDTAERLRQLIESEVVTVGGDSVVRLSASIGVAVFPDHASSADELCHEADQAMYAAKRAGRNQVFRAGQSAGERRKKPSRH</sequence>
<dbReference type="InterPro" id="IPR013655">
    <property type="entry name" value="PAS_fold_3"/>
</dbReference>
<feature type="transmembrane region" description="Helical" evidence="3">
    <location>
        <begin position="15"/>
        <end position="40"/>
    </location>
</feature>
<dbReference type="SMART" id="SM00086">
    <property type="entry name" value="PAC"/>
    <property type="match status" value="2"/>
</dbReference>
<comment type="cofactor">
    <cofactor evidence="1">
        <name>Mg(2+)</name>
        <dbReference type="ChEBI" id="CHEBI:18420"/>
    </cofactor>
</comment>
<evidence type="ECO:0000313" key="7">
    <source>
        <dbReference type="EMBL" id="ENO15126.1"/>
    </source>
</evidence>
<evidence type="ECO:0000256" key="3">
    <source>
        <dbReference type="SAM" id="Phobius"/>
    </source>
</evidence>
<dbReference type="InterPro" id="IPR000700">
    <property type="entry name" value="PAS-assoc_C"/>
</dbReference>